<dbReference type="Pfam" id="PF13585">
    <property type="entry name" value="CHU_C"/>
    <property type="match status" value="1"/>
</dbReference>
<evidence type="ECO:0000313" key="4">
    <source>
        <dbReference type="Proteomes" id="UP000468388"/>
    </source>
</evidence>
<name>A0A6N8J5C8_9BACT</name>
<dbReference type="SMART" id="SM00089">
    <property type="entry name" value="PKD"/>
    <property type="match status" value="2"/>
</dbReference>
<organism evidence="3 4">
    <name type="scientific">Chitinophaga oryziterrae</name>
    <dbReference type="NCBI Taxonomy" id="1031224"/>
    <lineage>
        <taxon>Bacteria</taxon>
        <taxon>Pseudomonadati</taxon>
        <taxon>Bacteroidota</taxon>
        <taxon>Chitinophagia</taxon>
        <taxon>Chitinophagales</taxon>
        <taxon>Chitinophagaceae</taxon>
        <taxon>Chitinophaga</taxon>
    </lineage>
</organism>
<reference evidence="3 4" key="1">
    <citation type="submission" date="2019-12" db="EMBL/GenBank/DDBJ databases">
        <title>The draft genomic sequence of strain Chitinophaga oryziterrae JCM 16595.</title>
        <authorList>
            <person name="Zhang X."/>
        </authorList>
    </citation>
    <scope>NUCLEOTIDE SEQUENCE [LARGE SCALE GENOMIC DNA]</scope>
    <source>
        <strain evidence="3 4">JCM 16595</strain>
    </source>
</reference>
<dbReference type="AlphaFoldDB" id="A0A6N8J5C8"/>
<evidence type="ECO:0000313" key="3">
    <source>
        <dbReference type="EMBL" id="MVT40124.1"/>
    </source>
</evidence>
<dbReference type="PROSITE" id="PS50093">
    <property type="entry name" value="PKD"/>
    <property type="match status" value="1"/>
</dbReference>
<dbReference type="InterPro" id="IPR000601">
    <property type="entry name" value="PKD_dom"/>
</dbReference>
<feature type="signal peptide" evidence="1">
    <location>
        <begin position="1"/>
        <end position="22"/>
    </location>
</feature>
<dbReference type="Proteomes" id="UP000468388">
    <property type="component" value="Unassembled WGS sequence"/>
</dbReference>
<dbReference type="InterPro" id="IPR026341">
    <property type="entry name" value="T9SS_type_B"/>
</dbReference>
<dbReference type="Gene3D" id="2.60.40.10">
    <property type="entry name" value="Immunoglobulins"/>
    <property type="match status" value="2"/>
</dbReference>
<dbReference type="CDD" id="cd00146">
    <property type="entry name" value="PKD"/>
    <property type="match status" value="2"/>
</dbReference>
<dbReference type="Pfam" id="PF18911">
    <property type="entry name" value="PKD_4"/>
    <property type="match status" value="1"/>
</dbReference>
<dbReference type="InterPro" id="IPR013783">
    <property type="entry name" value="Ig-like_fold"/>
</dbReference>
<feature type="chain" id="PRO_5026745749" evidence="1">
    <location>
        <begin position="23"/>
        <end position="675"/>
    </location>
</feature>
<evidence type="ECO:0000256" key="1">
    <source>
        <dbReference type="SAM" id="SignalP"/>
    </source>
</evidence>
<protein>
    <submittedName>
        <fullName evidence="3">T9SS type B sorting domain-containing protein</fullName>
    </submittedName>
</protein>
<dbReference type="InterPro" id="IPR022409">
    <property type="entry name" value="PKD/Chitinase_dom"/>
</dbReference>
<gene>
    <name evidence="3" type="ORF">GO495_05980</name>
</gene>
<proteinExistence type="predicted"/>
<dbReference type="SUPFAM" id="SSF49299">
    <property type="entry name" value="PKD domain"/>
    <property type="match status" value="2"/>
</dbReference>
<sequence>MRLKDIILYPFVLLAFIKTAHAQTCTAPGQNPSTAFPVCGTKTFSQQSVPICGNHVVPGPACDNPDDGVHMDMNPYWYKFTCYTAGTLGFKITPNAIADDYDWQIFDITGRSPNDVFTNTSLFLCMNWSGEGGVTGASSAGTVANVCGGYGQPVFSSMPTLIKGHEYLLLISHFSGDSQSGYNLDFNGGTADITDPAIPQLVSSAYNCGDYTVSIKLSKKLICSSLAADGSDFTITPAGPKIISATGIGCANGFDMDSVILKLNVPLAPGDYTITTQNGTDGNTILNTCGNALPTGQTSSFHIDPPPPVLLRSTITVGCAPDVIKVAMSVPVRCESIAADGTDFKITGTTAVSIRSATGNCNSNNLADTIILQLNQPIQTEGDYTVQLNTGSDGNGVLGECHQPAATGQLATFHTADTVSADFTYTIDKNCKVNTFILNHDGAHKVNSWKWTFSDGDQSTLQNVTKIYGDFGDKGIQLTVSNGVCTDTVSKTVSLTQTLGGLFSVDPGPYCPLDVVSAKNESFGSIVSYLWNYGNGNVSTSPDPNPQQYFPVRKEQDFLIRLIVTDNLNCRDTADHIITAVTSCYIDVPTAFTPNGDGVNDYLYPLSAYKAIDLYFAVYNRVGQKLFETTDWTKKWDGNVNGNPADLGTYVWMLRYTMKESGKKIFRKGTTVLIR</sequence>
<keyword evidence="1" id="KW-0732">Signal</keyword>
<dbReference type="OrthoDB" id="610082at2"/>
<dbReference type="NCBIfam" id="TIGR04131">
    <property type="entry name" value="Bac_Flav_CTERM"/>
    <property type="match status" value="1"/>
</dbReference>
<feature type="domain" description="PKD" evidence="2">
    <location>
        <begin position="448"/>
        <end position="502"/>
    </location>
</feature>
<accession>A0A6N8J5C8</accession>
<dbReference type="InterPro" id="IPR035986">
    <property type="entry name" value="PKD_dom_sf"/>
</dbReference>
<keyword evidence="4" id="KW-1185">Reference proteome</keyword>
<dbReference type="RefSeq" id="WP_157298754.1">
    <property type="nucleotide sequence ID" value="NZ_BAAAZB010000005.1"/>
</dbReference>
<dbReference type="EMBL" id="WRXO01000001">
    <property type="protein sequence ID" value="MVT40124.1"/>
    <property type="molecule type" value="Genomic_DNA"/>
</dbReference>
<comment type="caution">
    <text evidence="3">The sequence shown here is derived from an EMBL/GenBank/DDBJ whole genome shotgun (WGS) entry which is preliminary data.</text>
</comment>
<evidence type="ECO:0000259" key="2">
    <source>
        <dbReference type="PROSITE" id="PS50093"/>
    </source>
</evidence>